<dbReference type="InterPro" id="IPR036770">
    <property type="entry name" value="Ankyrin_rpt-contain_sf"/>
</dbReference>
<dbReference type="Pfam" id="PF13857">
    <property type="entry name" value="Ank_5"/>
    <property type="match status" value="1"/>
</dbReference>
<name>A2G3A6_TRIV3</name>
<keyword evidence="1" id="KW-0677">Repeat</keyword>
<evidence type="ECO:0000313" key="4">
    <source>
        <dbReference type="EMBL" id="EAX88359.1"/>
    </source>
</evidence>
<dbReference type="PROSITE" id="PS50297">
    <property type="entry name" value="ANK_REP_REGION"/>
    <property type="match status" value="2"/>
</dbReference>
<dbReference type="Pfam" id="PF12796">
    <property type="entry name" value="Ank_2"/>
    <property type="match status" value="1"/>
</dbReference>
<dbReference type="Proteomes" id="UP000001542">
    <property type="component" value="Unassembled WGS sequence"/>
</dbReference>
<dbReference type="SUPFAM" id="SSF48403">
    <property type="entry name" value="Ankyrin repeat"/>
    <property type="match status" value="1"/>
</dbReference>
<dbReference type="InParanoid" id="A2G3A6"/>
<dbReference type="VEuPathDB" id="TrichDB:TVAG_363520"/>
<dbReference type="PROSITE" id="PS50088">
    <property type="entry name" value="ANK_REPEAT"/>
    <property type="match status" value="2"/>
</dbReference>
<evidence type="ECO:0000256" key="1">
    <source>
        <dbReference type="ARBA" id="ARBA00022737"/>
    </source>
</evidence>
<dbReference type="SMART" id="SM00248">
    <property type="entry name" value="ANK"/>
    <property type="match status" value="6"/>
</dbReference>
<dbReference type="OrthoDB" id="366390at2759"/>
<reference evidence="4" key="2">
    <citation type="journal article" date="2007" name="Science">
        <title>Draft genome sequence of the sexually transmitted pathogen Trichomonas vaginalis.</title>
        <authorList>
            <person name="Carlton J.M."/>
            <person name="Hirt R.P."/>
            <person name="Silva J.C."/>
            <person name="Delcher A.L."/>
            <person name="Schatz M."/>
            <person name="Zhao Q."/>
            <person name="Wortman J.R."/>
            <person name="Bidwell S.L."/>
            <person name="Alsmark U.C.M."/>
            <person name="Besteiro S."/>
            <person name="Sicheritz-Ponten T."/>
            <person name="Noel C.J."/>
            <person name="Dacks J.B."/>
            <person name="Foster P.G."/>
            <person name="Simillion C."/>
            <person name="Van de Peer Y."/>
            <person name="Miranda-Saavedra D."/>
            <person name="Barton G.J."/>
            <person name="Westrop G.D."/>
            <person name="Mueller S."/>
            <person name="Dessi D."/>
            <person name="Fiori P.L."/>
            <person name="Ren Q."/>
            <person name="Paulsen I."/>
            <person name="Zhang H."/>
            <person name="Bastida-Corcuera F.D."/>
            <person name="Simoes-Barbosa A."/>
            <person name="Brown M.T."/>
            <person name="Hayes R.D."/>
            <person name="Mukherjee M."/>
            <person name="Okumura C.Y."/>
            <person name="Schneider R."/>
            <person name="Smith A.J."/>
            <person name="Vanacova S."/>
            <person name="Villalvazo M."/>
            <person name="Haas B.J."/>
            <person name="Pertea M."/>
            <person name="Feldblyum T.V."/>
            <person name="Utterback T.R."/>
            <person name="Shu C.L."/>
            <person name="Osoegawa K."/>
            <person name="de Jong P.J."/>
            <person name="Hrdy I."/>
            <person name="Horvathova L."/>
            <person name="Zubacova Z."/>
            <person name="Dolezal P."/>
            <person name="Malik S.B."/>
            <person name="Logsdon J.M. Jr."/>
            <person name="Henze K."/>
            <person name="Gupta A."/>
            <person name="Wang C.C."/>
            <person name="Dunne R.L."/>
            <person name="Upcroft J.A."/>
            <person name="Upcroft P."/>
            <person name="White O."/>
            <person name="Salzberg S.L."/>
            <person name="Tang P."/>
            <person name="Chiu C.-H."/>
            <person name="Lee Y.-S."/>
            <person name="Embley T.M."/>
            <person name="Coombs G.H."/>
            <person name="Mottram J.C."/>
            <person name="Tachezy J."/>
            <person name="Fraser-Liggett C.M."/>
            <person name="Johnson P.J."/>
        </authorList>
    </citation>
    <scope>NUCLEOTIDE SEQUENCE [LARGE SCALE GENOMIC DNA]</scope>
    <source>
        <strain evidence="4">G3</strain>
    </source>
</reference>
<protein>
    <submittedName>
        <fullName evidence="4">Uncharacterized protein</fullName>
    </submittedName>
</protein>
<keyword evidence="2 3" id="KW-0040">ANK repeat</keyword>
<dbReference type="SMR" id="A2G3A6"/>
<dbReference type="VEuPathDB" id="TrichDB:TVAGG3_0685230"/>
<evidence type="ECO:0000256" key="3">
    <source>
        <dbReference type="PROSITE-ProRule" id="PRU00023"/>
    </source>
</evidence>
<dbReference type="PANTHER" id="PTHR24198">
    <property type="entry name" value="ANKYRIN REPEAT AND PROTEIN KINASE DOMAIN-CONTAINING PROTEIN"/>
    <property type="match status" value="1"/>
</dbReference>
<gene>
    <name evidence="4" type="ORF">TVAG_363520</name>
</gene>
<feature type="repeat" description="ANK" evidence="3">
    <location>
        <begin position="272"/>
        <end position="304"/>
    </location>
</feature>
<proteinExistence type="predicted"/>
<organism evidence="4 5">
    <name type="scientific">Trichomonas vaginalis (strain ATCC PRA-98 / G3)</name>
    <dbReference type="NCBI Taxonomy" id="412133"/>
    <lineage>
        <taxon>Eukaryota</taxon>
        <taxon>Metamonada</taxon>
        <taxon>Parabasalia</taxon>
        <taxon>Trichomonadida</taxon>
        <taxon>Trichomonadidae</taxon>
        <taxon>Trichomonas</taxon>
    </lineage>
</organism>
<dbReference type="AlphaFoldDB" id="A2G3A6"/>
<reference evidence="4" key="1">
    <citation type="submission" date="2006-10" db="EMBL/GenBank/DDBJ databases">
        <authorList>
            <person name="Amadeo P."/>
            <person name="Zhao Q."/>
            <person name="Wortman J."/>
            <person name="Fraser-Liggett C."/>
            <person name="Carlton J."/>
        </authorList>
    </citation>
    <scope>NUCLEOTIDE SEQUENCE</scope>
    <source>
        <strain evidence="4">G3</strain>
    </source>
</reference>
<feature type="repeat" description="ANK" evidence="3">
    <location>
        <begin position="239"/>
        <end position="271"/>
    </location>
</feature>
<evidence type="ECO:0000256" key="2">
    <source>
        <dbReference type="ARBA" id="ARBA00023043"/>
    </source>
</evidence>
<dbReference type="Gene3D" id="1.25.40.20">
    <property type="entry name" value="Ankyrin repeat-containing domain"/>
    <property type="match status" value="2"/>
</dbReference>
<keyword evidence="5" id="KW-1185">Reference proteome</keyword>
<dbReference type="PANTHER" id="PTHR24198:SF165">
    <property type="entry name" value="ANKYRIN REPEAT-CONTAINING PROTEIN-RELATED"/>
    <property type="match status" value="1"/>
</dbReference>
<sequence>MLKNIKECFNDLMPKWTYTAGSENLRPADIAAKYKSKNVFEFLVKNGAPVDDFLGECALVGGSYDICSLLMRMKFEPKAKFLKRTIKSHSNQISNLLMNLLEEFDYNASKLVTYYNTSFIPQILSFDKKILLKEEFWESSLDKSVISNNIDYVNLLFDERFIFPPSYFDQRESVFFACKFGFEKILQIILDKSKYYPEIVDCNISKNSPLILAIKNNRKECFDLLIAKKCNLNYYNDTIGKTPLMAAAMQDNSYYTKILLEKGSDYSMIDSNGNSCLMLACAAGNAENVKMIIAAGEDVNRKNKKGQTALCFAAKNNRTDAAIELLGRGAEIGNSLKYSKTKEMSDLINLYISQRN</sequence>
<dbReference type="InterPro" id="IPR002110">
    <property type="entry name" value="Ankyrin_rpt"/>
</dbReference>
<dbReference type="KEGG" id="tva:4746016"/>
<dbReference type="EMBL" id="DS114318">
    <property type="protein sequence ID" value="EAX88359.1"/>
    <property type="molecule type" value="Genomic_DNA"/>
</dbReference>
<evidence type="ECO:0000313" key="5">
    <source>
        <dbReference type="Proteomes" id="UP000001542"/>
    </source>
</evidence>
<accession>A2G3A6</accession>